<dbReference type="SUPFAM" id="SSF75169">
    <property type="entry name" value="DsrEFH-like"/>
    <property type="match status" value="1"/>
</dbReference>
<protein>
    <submittedName>
        <fullName evidence="1">Sulfurtransferase TusB</fullName>
    </submittedName>
</protein>
<dbReference type="Pfam" id="PF04077">
    <property type="entry name" value="DsrH"/>
    <property type="match status" value="1"/>
</dbReference>
<accession>A0A2S7X592</accession>
<dbReference type="AlphaFoldDB" id="A0A2S7X592"/>
<name>A0A2S7X592_9GAMM</name>
<dbReference type="GO" id="GO:1990228">
    <property type="term" value="C:sulfurtransferase complex"/>
    <property type="evidence" value="ECO:0007669"/>
    <property type="project" value="TreeGrafter"/>
</dbReference>
<comment type="caution">
    <text evidence="1">The sequence shown here is derived from an EMBL/GenBank/DDBJ whole genome shotgun (WGS) entry which is preliminary data.</text>
</comment>
<organism evidence="1 2">
    <name type="scientific">Aliivibrio sifiae</name>
    <dbReference type="NCBI Taxonomy" id="566293"/>
    <lineage>
        <taxon>Bacteria</taxon>
        <taxon>Pseudomonadati</taxon>
        <taxon>Pseudomonadota</taxon>
        <taxon>Gammaproteobacteria</taxon>
        <taxon>Vibrionales</taxon>
        <taxon>Vibrionaceae</taxon>
        <taxon>Aliivibrio</taxon>
    </lineage>
</organism>
<keyword evidence="1" id="KW-0808">Transferase</keyword>
<gene>
    <name evidence="1" type="ORF">BTO23_18690</name>
</gene>
<sequence length="96" mass="11133">MMLHILTKKENIQALYCNELPINTTHDVLLLTQESVYAGILDHKDHALILSFKQCYLLQEDVEARGVKSLIDDKIQLVNYDFFVSLTQDHSPIMTW</sequence>
<dbReference type="GO" id="GO:0002143">
    <property type="term" value="P:tRNA wobble position uridine thiolation"/>
    <property type="evidence" value="ECO:0007669"/>
    <property type="project" value="InterPro"/>
</dbReference>
<dbReference type="GO" id="GO:0016740">
    <property type="term" value="F:transferase activity"/>
    <property type="evidence" value="ECO:0007669"/>
    <property type="project" value="UniProtKB-KW"/>
</dbReference>
<evidence type="ECO:0000313" key="1">
    <source>
        <dbReference type="EMBL" id="PQJ85350.1"/>
    </source>
</evidence>
<evidence type="ECO:0000313" key="2">
    <source>
        <dbReference type="Proteomes" id="UP000239273"/>
    </source>
</evidence>
<dbReference type="Proteomes" id="UP000239273">
    <property type="component" value="Unassembled WGS sequence"/>
</dbReference>
<proteinExistence type="predicted"/>
<dbReference type="InterPro" id="IPR027396">
    <property type="entry name" value="DsrEFH-like"/>
</dbReference>
<reference evidence="1 2" key="1">
    <citation type="submission" date="2016-12" db="EMBL/GenBank/DDBJ databases">
        <title>Diversity of luminous bacteria.</title>
        <authorList>
            <person name="Yoshizawa S."/>
            <person name="Kogure K."/>
        </authorList>
    </citation>
    <scope>NUCLEOTIDE SEQUENCE [LARGE SCALE GENOMIC DNA]</scope>
    <source>
        <strain evidence="1 2">NBRC 105001</strain>
    </source>
</reference>
<dbReference type="PANTHER" id="PTHR37526">
    <property type="entry name" value="PROTEIN TUSB"/>
    <property type="match status" value="1"/>
</dbReference>
<dbReference type="InterPro" id="IPR007215">
    <property type="entry name" value="Sulphur_relay_TusB/DsrH"/>
</dbReference>
<dbReference type="NCBIfam" id="TIGR03011">
    <property type="entry name" value="sulf_tusB_dsrH"/>
    <property type="match status" value="1"/>
</dbReference>
<dbReference type="PANTHER" id="PTHR37526:SF1">
    <property type="entry name" value="PROTEIN TUSB"/>
    <property type="match status" value="1"/>
</dbReference>
<dbReference type="EMBL" id="MSCP01000003">
    <property type="protein sequence ID" value="PQJ85350.1"/>
    <property type="molecule type" value="Genomic_DNA"/>
</dbReference>
<dbReference type="Gene3D" id="3.40.1260.10">
    <property type="entry name" value="DsrEFH-like"/>
    <property type="match status" value="1"/>
</dbReference>